<dbReference type="KEGG" id="bsed:DN745_18610"/>
<dbReference type="InterPro" id="IPR033394">
    <property type="entry name" value="Svf1-like_C"/>
</dbReference>
<dbReference type="GO" id="GO:0005737">
    <property type="term" value="C:cytoplasm"/>
    <property type="evidence" value="ECO:0007669"/>
    <property type="project" value="TreeGrafter"/>
</dbReference>
<evidence type="ECO:0000313" key="1">
    <source>
        <dbReference type="EMBL" id="AWV91228.1"/>
    </source>
</evidence>
<dbReference type="Pfam" id="PF17187">
    <property type="entry name" value="Svf1_C"/>
    <property type="match status" value="1"/>
</dbReference>
<dbReference type="Gene3D" id="2.40.370.10">
    <property type="entry name" value="AttH-like domain"/>
    <property type="match status" value="1"/>
</dbReference>
<keyword evidence="2" id="KW-1185">Reference proteome</keyword>
<dbReference type="AlphaFoldDB" id="A0A2Z4FRE5"/>
<protein>
    <submittedName>
        <fullName evidence="1">Uncharacterized protein</fullName>
    </submittedName>
</protein>
<organism evidence="1 2">
    <name type="scientific">Bradymonas sediminis</name>
    <dbReference type="NCBI Taxonomy" id="1548548"/>
    <lineage>
        <taxon>Bacteria</taxon>
        <taxon>Deltaproteobacteria</taxon>
        <taxon>Bradymonadales</taxon>
        <taxon>Bradymonadaceae</taxon>
        <taxon>Bradymonas</taxon>
    </lineage>
</organism>
<dbReference type="SUPFAM" id="SSF159245">
    <property type="entry name" value="AttH-like"/>
    <property type="match status" value="1"/>
</dbReference>
<sequence>MLINSRLYGSMIMKKPIQKFATFAASLLLFAALAGVSSAHAQTRGWAHGGKKSAPSTSDLVPKMSSNMAYTERYGFAVDLDGGGHIGVDWTISNLGWGNGKGGADVRVNLPKHKNYRFKKELGEGEWQYSTKQFAMNIADTSVHARGKNSFLVTHKGEDISFSLTFTNTTPMWQPGNGEIRVKDGYYKFNILAPRANVKGHVTIGGKKINVKGTQSGYADHVATDIAPFDFAHRFSRLRTTKDDVSVMWREIKLHPNYGGQTFTWVMVGYKDKIVFSDADAQIRFAKMRKDPKSGYEFPMAIQIDAKSGKDSIKLVMDGSKFKRTDLLASYGTAAKVVASAVSNPYRYDVSCDYTLEMVIGGAKAQVSGKSHYVMDYINK</sequence>
<reference evidence="1 2" key="1">
    <citation type="submission" date="2018-06" db="EMBL/GenBank/DDBJ databases">
        <title>Lujinxingia sediminis gen. nov. sp. nov., a new facultative anaerobic member of the class Deltaproteobacteria, and proposal of Lujinxingaceae fam. nov.</title>
        <authorList>
            <person name="Guo L.-Y."/>
            <person name="Li C.-M."/>
            <person name="Wang S."/>
            <person name="Du Z.-J."/>
        </authorList>
    </citation>
    <scope>NUCLEOTIDE SEQUENCE [LARGE SCALE GENOMIC DNA]</scope>
    <source>
        <strain evidence="1 2">FA350</strain>
    </source>
</reference>
<accession>A0A2Z4FRE5</accession>
<proteinExistence type="predicted"/>
<evidence type="ECO:0000313" key="2">
    <source>
        <dbReference type="Proteomes" id="UP000249799"/>
    </source>
</evidence>
<dbReference type="Proteomes" id="UP000249799">
    <property type="component" value="Chromosome"/>
</dbReference>
<gene>
    <name evidence="1" type="ORF">DN745_18610</name>
</gene>
<dbReference type="EMBL" id="CP030032">
    <property type="protein sequence ID" value="AWV91228.1"/>
    <property type="molecule type" value="Genomic_DNA"/>
</dbReference>
<dbReference type="InterPro" id="IPR023374">
    <property type="entry name" value="AttH-like_dom_sf"/>
</dbReference>
<dbReference type="OrthoDB" id="5491608at2"/>
<dbReference type="PANTHER" id="PTHR47107">
    <property type="entry name" value="SVF1-LIKE PROTEIN YDR222W-RELATED"/>
    <property type="match status" value="1"/>
</dbReference>
<name>A0A2Z4FRE5_9DELT</name>
<dbReference type="PANTHER" id="PTHR47107:SF1">
    <property type="entry name" value="CERAMIDE-BINDING PROTEIN SVF1-RELATED"/>
    <property type="match status" value="1"/>
</dbReference>
<dbReference type="InterPro" id="IPR051385">
    <property type="entry name" value="Ceramide-binding_SVF1"/>
</dbReference>